<keyword evidence="2" id="KW-0732">Signal</keyword>
<proteinExistence type="predicted"/>
<feature type="signal peptide" evidence="2">
    <location>
        <begin position="1"/>
        <end position="24"/>
    </location>
</feature>
<dbReference type="KEGG" id="ssao:94302718"/>
<keyword evidence="1" id="KW-0472">Membrane</keyword>
<evidence type="ECO:0000313" key="4">
    <source>
        <dbReference type="Proteomes" id="UP000018208"/>
    </source>
</evidence>
<dbReference type="RefSeq" id="XP_067760509.1">
    <property type="nucleotide sequence ID" value="XM_067912452.1"/>
</dbReference>
<sequence>MHQNAPKHAQLVILALLQIPISEHIQPHSPYVNLAICSMTNLGRKITSQAPKFAPILPNFASRPKFERFREPEKERKRKGRKGAESEFYGGRWKSQLGWVGYLGVMSIFAKGYMQLYGFIWFYMLLYTLYTIICCYTLYIHFISALPPTLCRA</sequence>
<comment type="caution">
    <text evidence="3">The sequence shown here is derived from an EMBL/GenBank/DDBJ whole genome shotgun (WGS) entry which is preliminary data.</text>
</comment>
<dbReference type="Proteomes" id="UP000018208">
    <property type="component" value="Unassembled WGS sequence"/>
</dbReference>
<dbReference type="AlphaFoldDB" id="A0A9P8RUP4"/>
<protein>
    <submittedName>
        <fullName evidence="3">Uncharacterized protein</fullName>
    </submittedName>
</protein>
<reference evidence="3 4" key="1">
    <citation type="journal article" date="2014" name="PLoS Genet.">
        <title>The Genome of Spironucleus salmonicida Highlights a Fish Pathogen Adapted to Fluctuating Environments.</title>
        <authorList>
            <person name="Xu F."/>
            <person name="Jerlstrom-Hultqvist J."/>
            <person name="Einarsson E."/>
            <person name="Astvaldsson A."/>
            <person name="Svard S.G."/>
            <person name="Andersson J.O."/>
        </authorList>
    </citation>
    <scope>NUCLEOTIDE SEQUENCE [LARGE SCALE GENOMIC DNA]</scope>
    <source>
        <strain evidence="3 4">ATCC 50377</strain>
    </source>
</reference>
<evidence type="ECO:0000313" key="3">
    <source>
        <dbReference type="EMBL" id="KAH0569736.1"/>
    </source>
</evidence>
<dbReference type="EMBL" id="AUWU02000009">
    <property type="protein sequence ID" value="KAH0569736.1"/>
    <property type="molecule type" value="Genomic_DNA"/>
</dbReference>
<keyword evidence="1" id="KW-0812">Transmembrane</keyword>
<keyword evidence="4" id="KW-1185">Reference proteome</keyword>
<keyword evidence="1" id="KW-1133">Transmembrane helix</keyword>
<name>A0A9P8RUP4_9EUKA</name>
<dbReference type="GeneID" id="94302718"/>
<evidence type="ECO:0000256" key="2">
    <source>
        <dbReference type="SAM" id="SignalP"/>
    </source>
</evidence>
<feature type="chain" id="PRO_5040359301" evidence="2">
    <location>
        <begin position="25"/>
        <end position="153"/>
    </location>
</feature>
<accession>A0A9P8RUP4</accession>
<feature type="transmembrane region" description="Helical" evidence="1">
    <location>
        <begin position="120"/>
        <end position="142"/>
    </location>
</feature>
<gene>
    <name evidence="3" type="ORF">SS50377_28695</name>
</gene>
<evidence type="ECO:0000256" key="1">
    <source>
        <dbReference type="SAM" id="Phobius"/>
    </source>
</evidence>
<organism evidence="3 4">
    <name type="scientific">Spironucleus salmonicida</name>
    <dbReference type="NCBI Taxonomy" id="348837"/>
    <lineage>
        <taxon>Eukaryota</taxon>
        <taxon>Metamonada</taxon>
        <taxon>Diplomonadida</taxon>
        <taxon>Hexamitidae</taxon>
        <taxon>Hexamitinae</taxon>
        <taxon>Spironucleus</taxon>
    </lineage>
</organism>